<evidence type="ECO:0000256" key="1">
    <source>
        <dbReference type="SAM" id="MobiDB-lite"/>
    </source>
</evidence>
<dbReference type="HOGENOM" id="CLU_032923_1_0_1"/>
<dbReference type="OrthoDB" id="5068804at2759"/>
<proteinExistence type="predicted"/>
<dbReference type="EMBL" id="KK088426">
    <property type="protein sequence ID" value="EYE94401.1"/>
    <property type="molecule type" value="Genomic_DNA"/>
</dbReference>
<dbReference type="STRING" id="1388766.A0A017SC78"/>
<accession>A0A017SC78</accession>
<dbReference type="AlphaFoldDB" id="A0A017SC78"/>
<dbReference type="GeneID" id="63694181"/>
<feature type="compositionally biased region" description="Basic and acidic residues" evidence="1">
    <location>
        <begin position="274"/>
        <end position="296"/>
    </location>
</feature>
<evidence type="ECO:0000313" key="3">
    <source>
        <dbReference type="EMBL" id="EYE94401.1"/>
    </source>
</evidence>
<protein>
    <recommendedName>
        <fullName evidence="2">Azaphilone pigments biosynthesis cluster protein L N-terminal domain-containing protein</fullName>
    </recommendedName>
</protein>
<gene>
    <name evidence="3" type="ORF">EURHEDRAFT_378283</name>
</gene>
<evidence type="ECO:0000259" key="2">
    <source>
        <dbReference type="Pfam" id="PF17111"/>
    </source>
</evidence>
<dbReference type="InterPro" id="IPR031348">
    <property type="entry name" value="PigL_N"/>
</dbReference>
<keyword evidence="4" id="KW-1185">Reference proteome</keyword>
<dbReference type="Pfam" id="PF17111">
    <property type="entry name" value="PigL_N"/>
    <property type="match status" value="1"/>
</dbReference>
<feature type="domain" description="Azaphilone pigments biosynthesis cluster protein L N-terminal" evidence="2">
    <location>
        <begin position="7"/>
        <end position="199"/>
    </location>
</feature>
<dbReference type="RefSeq" id="XP_040638089.1">
    <property type="nucleotide sequence ID" value="XM_040779057.1"/>
</dbReference>
<organism evidence="3 4">
    <name type="scientific">Aspergillus ruber (strain CBS 135680)</name>
    <dbReference type="NCBI Taxonomy" id="1388766"/>
    <lineage>
        <taxon>Eukaryota</taxon>
        <taxon>Fungi</taxon>
        <taxon>Dikarya</taxon>
        <taxon>Ascomycota</taxon>
        <taxon>Pezizomycotina</taxon>
        <taxon>Eurotiomycetes</taxon>
        <taxon>Eurotiomycetidae</taxon>
        <taxon>Eurotiales</taxon>
        <taxon>Aspergillaceae</taxon>
        <taxon>Aspergillus</taxon>
        <taxon>Aspergillus subgen. Aspergillus</taxon>
    </lineage>
</organism>
<dbReference type="Proteomes" id="UP000019804">
    <property type="component" value="Unassembled WGS sequence"/>
</dbReference>
<reference evidence="4" key="1">
    <citation type="journal article" date="2014" name="Nat. Commun.">
        <title>Genomic adaptations of the halophilic Dead Sea filamentous fungus Eurotium rubrum.</title>
        <authorList>
            <person name="Kis-Papo T."/>
            <person name="Weig A.R."/>
            <person name="Riley R."/>
            <person name="Persoh D."/>
            <person name="Salamov A."/>
            <person name="Sun H."/>
            <person name="Lipzen A."/>
            <person name="Wasser S.P."/>
            <person name="Rambold G."/>
            <person name="Grigoriev I.V."/>
            <person name="Nevo E."/>
        </authorList>
    </citation>
    <scope>NUCLEOTIDE SEQUENCE [LARGE SCALE GENOMIC DNA]</scope>
    <source>
        <strain evidence="4">CBS 135680</strain>
    </source>
</reference>
<evidence type="ECO:0000313" key="4">
    <source>
        <dbReference type="Proteomes" id="UP000019804"/>
    </source>
</evidence>
<sequence length="396" mass="44173">MEKAPPLTSDLVTLAAFAHQASQSLHQTIESSRSEKRDVSESWYGFKSLSLILEAFWQVAAENQAGFIALKLPLLQCGKICTKFAEAISKCMIHSNGEKTRFREGAIATWRTTLAAYKLVMSIALGDATFREAAVATGVLDDYKRLVADAMSGLQKHSKLMYGRPQSLLEFEFSNGRDVDKTSNIREEDESLKQCVTICGNVFNSVDNNRSQKYSAGEKQFSSPGLRDVDNAVTVTKEMLVEFQDRLSEYSTILDSLPMELDEKPQTLPWQGAEHMKSDDAEPNDTREDSDSDTPHPAKTARKNTFEDITSADNSHQLIVSTIGDQILARRIFTGAMSMQWLGQMSDDTLQRLSKDRSSRVDEKVSQVQTGQDKFDQYGVGRDLRGRKLEVGRGPC</sequence>
<feature type="region of interest" description="Disordered" evidence="1">
    <location>
        <begin position="274"/>
        <end position="307"/>
    </location>
</feature>
<name>A0A017SC78_ASPRC</name>